<dbReference type="InterPro" id="IPR007278">
    <property type="entry name" value="DUF397"/>
</dbReference>
<gene>
    <name evidence="3" type="ORF">SM611_12350</name>
</gene>
<reference evidence="3 4" key="1">
    <citation type="submission" date="2023-11" db="EMBL/GenBank/DDBJ databases">
        <title>Actinomadura monticuli sp. nov., isolated from volcanic ash.</title>
        <authorList>
            <person name="Lee S.D."/>
            <person name="Yang H."/>
            <person name="Kim I.S."/>
        </authorList>
    </citation>
    <scope>NUCLEOTIDE SEQUENCE [LARGE SCALE GENOMIC DNA]</scope>
    <source>
        <strain evidence="3 4">DLS-62</strain>
    </source>
</reference>
<organism evidence="3 4">
    <name type="scientific">Actinomadura monticuli</name>
    <dbReference type="NCBI Taxonomy" id="3097367"/>
    <lineage>
        <taxon>Bacteria</taxon>
        <taxon>Bacillati</taxon>
        <taxon>Actinomycetota</taxon>
        <taxon>Actinomycetes</taxon>
        <taxon>Streptosporangiales</taxon>
        <taxon>Thermomonosporaceae</taxon>
        <taxon>Actinomadura</taxon>
    </lineage>
</organism>
<name>A0ABV4Q9G1_9ACTN</name>
<dbReference type="RefSeq" id="WP_371949636.1">
    <property type="nucleotide sequence ID" value="NZ_JAXCEI010000005.1"/>
</dbReference>
<evidence type="ECO:0000259" key="2">
    <source>
        <dbReference type="Pfam" id="PF04149"/>
    </source>
</evidence>
<evidence type="ECO:0000256" key="1">
    <source>
        <dbReference type="SAM" id="MobiDB-lite"/>
    </source>
</evidence>
<feature type="region of interest" description="Disordered" evidence="1">
    <location>
        <begin position="1"/>
        <end position="29"/>
    </location>
</feature>
<protein>
    <submittedName>
        <fullName evidence="3">DUF397 domain-containing protein</fullName>
    </submittedName>
</protein>
<sequence>MSTWRDKLSSPRLHRTDFRKSSHSEGANGCVETCVRDAQHLVRDSKDPEGGVLALGRDAWAAFVSKIKRGGYDL</sequence>
<dbReference type="EMBL" id="JAXCEI010000005">
    <property type="protein sequence ID" value="MFA1539721.1"/>
    <property type="molecule type" value="Genomic_DNA"/>
</dbReference>
<feature type="domain" description="DUF397" evidence="2">
    <location>
        <begin position="17"/>
        <end position="68"/>
    </location>
</feature>
<accession>A0ABV4Q9G1</accession>
<proteinExistence type="predicted"/>
<keyword evidence="4" id="KW-1185">Reference proteome</keyword>
<comment type="caution">
    <text evidence="3">The sequence shown here is derived from an EMBL/GenBank/DDBJ whole genome shotgun (WGS) entry which is preliminary data.</text>
</comment>
<evidence type="ECO:0000313" key="4">
    <source>
        <dbReference type="Proteomes" id="UP001569963"/>
    </source>
</evidence>
<evidence type="ECO:0000313" key="3">
    <source>
        <dbReference type="EMBL" id="MFA1539721.1"/>
    </source>
</evidence>
<dbReference type="Pfam" id="PF04149">
    <property type="entry name" value="DUF397"/>
    <property type="match status" value="1"/>
</dbReference>
<dbReference type="Proteomes" id="UP001569963">
    <property type="component" value="Unassembled WGS sequence"/>
</dbReference>
<feature type="compositionally biased region" description="Basic and acidic residues" evidence="1">
    <location>
        <begin position="1"/>
        <end position="23"/>
    </location>
</feature>